<reference evidence="1" key="1">
    <citation type="submission" date="2022-03" db="EMBL/GenBank/DDBJ databases">
        <title>Description of Abyssus ytuae gen. nov., sp. nov., a novel member of the family Flavobacteriaceae isolated from the sediment of Mariana Trench.</title>
        <authorList>
            <person name="Zhang J."/>
            <person name="Xu X."/>
        </authorList>
    </citation>
    <scope>NUCLEOTIDE SEQUENCE</scope>
    <source>
        <strain evidence="1">MT3330</strain>
    </source>
</reference>
<dbReference type="PANTHER" id="PTHR40129:SF2">
    <property type="entry name" value="KETOPANTOATE REDUCTASE N-TERMINAL DOMAIN-CONTAINING PROTEIN"/>
    <property type="match status" value="1"/>
</dbReference>
<sequence>MLIGVLGCGWLGLPLATSLVREGWIVKGSTTSHSKLKDLEEKKIEPFLILINEHHITGNINLFLSNLDILIINIPPKLRSIPSANYVSKIKLLIKSIETNKVKKILFIGSTSIYANDNSIVTENTFPKPETESGTQLLETEQQLLSNKNFLTTILRFGGLFDEYRNPANFLAGKTNVANPKAAVNLIHKIDCIEIIKSIIKKDIWGETFNAAFPVHPAKNNYYTKKSLEAGLKPPTFNVLKPSKGKTIDSSKLINKLNYNFKKEL</sequence>
<protein>
    <submittedName>
        <fullName evidence="1">SDR family NAD(P)-dependent oxidoreductase</fullName>
    </submittedName>
</protein>
<organism evidence="1 2">
    <name type="scientific">Abyssalbus ytuae</name>
    <dbReference type="NCBI Taxonomy" id="2926907"/>
    <lineage>
        <taxon>Bacteria</taxon>
        <taxon>Pseudomonadati</taxon>
        <taxon>Bacteroidota</taxon>
        <taxon>Flavobacteriia</taxon>
        <taxon>Flavobacteriales</taxon>
        <taxon>Flavobacteriaceae</taxon>
        <taxon>Abyssalbus</taxon>
    </lineage>
</organism>
<dbReference type="Proteomes" id="UP000831290">
    <property type="component" value="Chromosome"/>
</dbReference>
<dbReference type="AlphaFoldDB" id="A0A9E6ZKV7"/>
<dbReference type="SUPFAM" id="SSF51735">
    <property type="entry name" value="NAD(P)-binding Rossmann-fold domains"/>
    <property type="match status" value="1"/>
</dbReference>
<dbReference type="Gene3D" id="3.40.50.720">
    <property type="entry name" value="NAD(P)-binding Rossmann-like Domain"/>
    <property type="match status" value="1"/>
</dbReference>
<accession>A0A9E6ZKV7</accession>
<gene>
    <name evidence="1" type="ORF">MQE35_10080</name>
</gene>
<proteinExistence type="predicted"/>
<keyword evidence="2" id="KW-1185">Reference proteome</keyword>
<name>A0A9E6ZKV7_9FLAO</name>
<dbReference type="RefSeq" id="WP_255841240.1">
    <property type="nucleotide sequence ID" value="NZ_CP094358.1"/>
</dbReference>
<dbReference type="EMBL" id="CP094358">
    <property type="protein sequence ID" value="UOB16085.1"/>
    <property type="molecule type" value="Genomic_DNA"/>
</dbReference>
<evidence type="ECO:0000313" key="1">
    <source>
        <dbReference type="EMBL" id="UOB16085.1"/>
    </source>
</evidence>
<evidence type="ECO:0000313" key="2">
    <source>
        <dbReference type="Proteomes" id="UP000831290"/>
    </source>
</evidence>
<dbReference type="KEGG" id="fbm:MQE35_10080"/>
<dbReference type="InterPro" id="IPR036291">
    <property type="entry name" value="NAD(P)-bd_dom_sf"/>
</dbReference>
<dbReference type="PANTHER" id="PTHR40129">
    <property type="entry name" value="KETOPANTOATE REDUCTASE N-TERMINAL DOMAIN-CONTAINING PROTEIN"/>
    <property type="match status" value="1"/>
</dbReference>